<evidence type="ECO:0000313" key="5">
    <source>
        <dbReference type="Proteomes" id="UP000627838"/>
    </source>
</evidence>
<gene>
    <name evidence="4" type="ORF">H4W34_004113</name>
</gene>
<feature type="domain" description="PucR C-terminal helix-turn-helix" evidence="2">
    <location>
        <begin position="328"/>
        <end position="386"/>
    </location>
</feature>
<feature type="region of interest" description="Disordered" evidence="1">
    <location>
        <begin position="71"/>
        <end position="93"/>
    </location>
</feature>
<dbReference type="Proteomes" id="UP000627838">
    <property type="component" value="Unassembled WGS sequence"/>
</dbReference>
<dbReference type="InterPro" id="IPR042070">
    <property type="entry name" value="PucR_C-HTH_sf"/>
</dbReference>
<comment type="caution">
    <text evidence="4">The sequence shown here is derived from an EMBL/GenBank/DDBJ whole genome shotgun (WGS) entry which is preliminary data.</text>
</comment>
<keyword evidence="5" id="KW-1185">Reference proteome</keyword>
<dbReference type="PANTHER" id="PTHR33744">
    <property type="entry name" value="CARBOHYDRATE DIACID REGULATOR"/>
    <property type="match status" value="1"/>
</dbReference>
<evidence type="ECO:0008006" key="6">
    <source>
        <dbReference type="Google" id="ProtNLM"/>
    </source>
</evidence>
<reference evidence="4 5" key="1">
    <citation type="submission" date="2020-10" db="EMBL/GenBank/DDBJ databases">
        <title>Sequencing the genomes of 1000 actinobacteria strains.</title>
        <authorList>
            <person name="Klenk H.-P."/>
        </authorList>
    </citation>
    <scope>NUCLEOTIDE SEQUENCE [LARGE SCALE GENOMIC DNA]</scope>
    <source>
        <strain evidence="4 5">DSM 46744</strain>
    </source>
</reference>
<sequence>MIDDLAQVGPDVRQRYQKAMRLRVHHLTGRVLDSLKQAEHAYRSSGTIPSQEPPQWIARSIDRALDAVTLPSPEIPGTLDMPHRTGTRRGRQGVPERALLRAYHLGGRELSLASTQWAMEEGLDHRDVAQLIDAIWRVTEEHSAAAVTALRGVREEIVEPRRAGHLLDALLNGDDEGCTVAAVARSFAVPETGRYAVVVRHPVHGGVREEDLVPFARGTRLVWRRHGVTAVGVAVLGTAAPTSLAGALDGSGAYRTGVSGALEGLASLGRARQGAEAAARTLRGPGLAFLEERFPAAMLQADPGLARQLQAQMLGPVLALDAGRRDALLETLEAWLRAGGSASRVADDLFCHRNTVQNRLRRLEELTGRSLAVPADVIDLGLAVQAFRQFGDESPGRAG</sequence>
<evidence type="ECO:0000259" key="3">
    <source>
        <dbReference type="Pfam" id="PF14361"/>
    </source>
</evidence>
<dbReference type="InterPro" id="IPR025751">
    <property type="entry name" value="RsbRD_N_dom"/>
</dbReference>
<protein>
    <recommendedName>
        <fullName evidence="6">PucR-like helix-turn-helix protein</fullName>
    </recommendedName>
</protein>
<name>A0ABR9JUQ1_9ACTN</name>
<dbReference type="InterPro" id="IPR025736">
    <property type="entry name" value="PucR_C-HTH_dom"/>
</dbReference>
<feature type="domain" description="RsbT co-antagonist protein RsbRD N-terminal" evidence="3">
    <location>
        <begin position="27"/>
        <end position="161"/>
    </location>
</feature>
<proteinExistence type="predicted"/>
<evidence type="ECO:0000259" key="2">
    <source>
        <dbReference type="Pfam" id="PF13556"/>
    </source>
</evidence>
<organism evidence="4 5">
    <name type="scientific">Actinomadura algeriensis</name>
    <dbReference type="NCBI Taxonomy" id="1679523"/>
    <lineage>
        <taxon>Bacteria</taxon>
        <taxon>Bacillati</taxon>
        <taxon>Actinomycetota</taxon>
        <taxon>Actinomycetes</taxon>
        <taxon>Streptosporangiales</taxon>
        <taxon>Thermomonosporaceae</taxon>
        <taxon>Actinomadura</taxon>
    </lineage>
</organism>
<evidence type="ECO:0000313" key="4">
    <source>
        <dbReference type="EMBL" id="MBE1534280.1"/>
    </source>
</evidence>
<dbReference type="Pfam" id="PF13556">
    <property type="entry name" value="HTH_30"/>
    <property type="match status" value="1"/>
</dbReference>
<dbReference type="InterPro" id="IPR051448">
    <property type="entry name" value="CdaR-like_regulators"/>
</dbReference>
<dbReference type="EMBL" id="JADBDZ010000001">
    <property type="protein sequence ID" value="MBE1534280.1"/>
    <property type="molecule type" value="Genomic_DNA"/>
</dbReference>
<accession>A0ABR9JUQ1</accession>
<evidence type="ECO:0000256" key="1">
    <source>
        <dbReference type="SAM" id="MobiDB-lite"/>
    </source>
</evidence>
<dbReference type="RefSeq" id="WP_192760681.1">
    <property type="nucleotide sequence ID" value="NZ_JADBDZ010000001.1"/>
</dbReference>
<dbReference type="Gene3D" id="1.10.10.2840">
    <property type="entry name" value="PucR C-terminal helix-turn-helix domain"/>
    <property type="match status" value="1"/>
</dbReference>
<dbReference type="Pfam" id="PF14361">
    <property type="entry name" value="RsbRD_N"/>
    <property type="match status" value="1"/>
</dbReference>
<dbReference type="PANTHER" id="PTHR33744:SF1">
    <property type="entry name" value="DNA-BINDING TRANSCRIPTIONAL ACTIVATOR ADER"/>
    <property type="match status" value="1"/>
</dbReference>